<keyword evidence="2" id="KW-0547">Nucleotide-binding</keyword>
<comment type="caution">
    <text evidence="2">The sequence shown here is derived from an EMBL/GenBank/DDBJ whole genome shotgun (WGS) entry which is preliminary data.</text>
</comment>
<reference evidence="2 3" key="1">
    <citation type="journal article" date="2019" name="Int. J. Syst. Evol. Microbiol.">
        <title>The Global Catalogue of Microorganisms (GCM) 10K type strain sequencing project: providing services to taxonomists for standard genome sequencing and annotation.</title>
        <authorList>
            <consortium name="The Broad Institute Genomics Platform"/>
            <consortium name="The Broad Institute Genome Sequencing Center for Infectious Disease"/>
            <person name="Wu L."/>
            <person name="Ma J."/>
        </authorList>
    </citation>
    <scope>NUCLEOTIDE SEQUENCE [LARGE SCALE GENOMIC DNA]</scope>
    <source>
        <strain evidence="2 3">DT72</strain>
    </source>
</reference>
<dbReference type="Gene3D" id="3.40.50.300">
    <property type="entry name" value="P-loop containing nucleotide triphosphate hydrolases"/>
    <property type="match status" value="2"/>
</dbReference>
<gene>
    <name evidence="2" type="ORF">ACFQJ6_22210</name>
</gene>
<feature type="domain" description="Endonuclease GajA/Old nuclease/RecF-like AAA" evidence="1">
    <location>
        <begin position="4"/>
        <end position="375"/>
    </location>
</feature>
<sequence>MTELEHVEIEGFKGLEYVEFEPTDINLITGRNNTGKTSLLEAVDLLFEPVNLQEFDDNLDSVINTKFDSAEISGESDSASFEANIRKPSLSEAENLFFEIASNTGGFQMSLAQFTTDEKSEVPSEEKADAPRQIYENIRNSLVDAIREKLVREPTEGLRDEILILSTADREYPCFLSGKRSTTLIRDILEDVVDEFRGSEKIDNLGFYHNQRGPRGYFEFSSRRVELGLPPRNTFVERPTPTNLTTFIKSTATTDDIKRTDDNQESVKIDDIGDFIQERDIVDNLKSFSLDTLIFETEDGEKEPIPFDFMGDGFKAIVGLLWELMDDDVENQIVLIEEPENHMHPGYVLKLVHFLIDLARDENVQFFITTHDHDFIKDFFADMPDEKRDYLEDEFSLVKMDDFGAEVLDYETAEHDLKDLHLDLRGI</sequence>
<dbReference type="RefSeq" id="WP_276279606.1">
    <property type="nucleotide sequence ID" value="NZ_CP119809.1"/>
</dbReference>
<dbReference type="GeneID" id="79304182"/>
<dbReference type="InterPro" id="IPR041685">
    <property type="entry name" value="AAA_GajA/Old/RecF-like"/>
</dbReference>
<dbReference type="AlphaFoldDB" id="A0ABD5WT49"/>
<protein>
    <submittedName>
        <fullName evidence="2">ATP-binding protein</fullName>
    </submittedName>
</protein>
<keyword evidence="3" id="KW-1185">Reference proteome</keyword>
<evidence type="ECO:0000313" key="2">
    <source>
        <dbReference type="EMBL" id="MFC7082389.1"/>
    </source>
</evidence>
<organism evidence="2 3">
    <name type="scientific">Halorussus caseinilyticus</name>
    <dbReference type="NCBI Taxonomy" id="3034025"/>
    <lineage>
        <taxon>Archaea</taxon>
        <taxon>Methanobacteriati</taxon>
        <taxon>Methanobacteriota</taxon>
        <taxon>Stenosarchaea group</taxon>
        <taxon>Halobacteria</taxon>
        <taxon>Halobacteriales</taxon>
        <taxon>Haladaptataceae</taxon>
        <taxon>Halorussus</taxon>
    </lineage>
</organism>
<dbReference type="PANTHER" id="PTHR43581:SF4">
    <property type="entry name" value="ATP_GTP PHOSPHATASE"/>
    <property type="match status" value="1"/>
</dbReference>
<dbReference type="InterPro" id="IPR051396">
    <property type="entry name" value="Bact_Antivir_Def_Nuclease"/>
</dbReference>
<keyword evidence="2" id="KW-0067">ATP-binding</keyword>
<evidence type="ECO:0000313" key="3">
    <source>
        <dbReference type="Proteomes" id="UP001596407"/>
    </source>
</evidence>
<evidence type="ECO:0000259" key="1">
    <source>
        <dbReference type="Pfam" id="PF13175"/>
    </source>
</evidence>
<dbReference type="SUPFAM" id="SSF52540">
    <property type="entry name" value="P-loop containing nucleoside triphosphate hydrolases"/>
    <property type="match status" value="1"/>
</dbReference>
<dbReference type="InterPro" id="IPR027417">
    <property type="entry name" value="P-loop_NTPase"/>
</dbReference>
<dbReference type="Proteomes" id="UP001596407">
    <property type="component" value="Unassembled WGS sequence"/>
</dbReference>
<proteinExistence type="predicted"/>
<name>A0ABD5WT49_9EURY</name>
<dbReference type="GO" id="GO:0005524">
    <property type="term" value="F:ATP binding"/>
    <property type="evidence" value="ECO:0007669"/>
    <property type="project" value="UniProtKB-KW"/>
</dbReference>
<dbReference type="EMBL" id="JBHSZH010000005">
    <property type="protein sequence ID" value="MFC7082389.1"/>
    <property type="molecule type" value="Genomic_DNA"/>
</dbReference>
<dbReference type="PANTHER" id="PTHR43581">
    <property type="entry name" value="ATP/GTP PHOSPHATASE"/>
    <property type="match status" value="1"/>
</dbReference>
<dbReference type="Pfam" id="PF13175">
    <property type="entry name" value="AAA_15"/>
    <property type="match status" value="1"/>
</dbReference>
<accession>A0ABD5WT49</accession>